<dbReference type="InterPro" id="IPR036388">
    <property type="entry name" value="WH-like_DNA-bd_sf"/>
</dbReference>
<dbReference type="Proteomes" id="UP000053904">
    <property type="component" value="Unassembled WGS sequence"/>
</dbReference>
<proteinExistence type="predicted"/>
<dbReference type="AlphaFoldDB" id="A0A124FX78"/>
<name>A0A124FX78_9BACT</name>
<evidence type="ECO:0000313" key="3">
    <source>
        <dbReference type="Proteomes" id="UP000053904"/>
    </source>
</evidence>
<dbReference type="Gene3D" id="1.10.10.10">
    <property type="entry name" value="Winged helix-like DNA-binding domain superfamily/Winged helix DNA-binding domain"/>
    <property type="match status" value="1"/>
</dbReference>
<protein>
    <recommendedName>
        <fullName evidence="1">Bacteriophage lambda Replication protein O N-terminal domain-containing protein</fullName>
    </recommendedName>
</protein>
<gene>
    <name evidence="2" type="ORF">XD93_0481</name>
</gene>
<dbReference type="Pfam" id="PF04492">
    <property type="entry name" value="Phage_rep_O"/>
    <property type="match status" value="1"/>
</dbReference>
<evidence type="ECO:0000313" key="2">
    <source>
        <dbReference type="EMBL" id="KUK77200.1"/>
    </source>
</evidence>
<reference evidence="3" key="1">
    <citation type="journal article" date="2015" name="MBio">
        <title>Genome-Resolved Metagenomic Analysis Reveals Roles for Candidate Phyla and Other Microbial Community Members in Biogeochemical Transformations in Oil Reservoirs.</title>
        <authorList>
            <person name="Hu P."/>
            <person name="Tom L."/>
            <person name="Singh A."/>
            <person name="Thomas B.C."/>
            <person name="Baker B.J."/>
            <person name="Piceno Y.M."/>
            <person name="Andersen G.L."/>
            <person name="Banfield J.F."/>
        </authorList>
    </citation>
    <scope>NUCLEOTIDE SEQUENCE [LARGE SCALE GENOMIC DNA]</scope>
</reference>
<dbReference type="EMBL" id="LGGO01000056">
    <property type="protein sequence ID" value="KUK77200.1"/>
    <property type="molecule type" value="Genomic_DNA"/>
</dbReference>
<organism evidence="2 3">
    <name type="scientific">candidate division WS6 bacterium 34_10</name>
    <dbReference type="NCBI Taxonomy" id="1641389"/>
    <lineage>
        <taxon>Bacteria</taxon>
        <taxon>Candidatus Dojkabacteria</taxon>
    </lineage>
</organism>
<dbReference type="PATRIC" id="fig|1641389.3.peg.588"/>
<dbReference type="InterPro" id="IPR006497">
    <property type="entry name" value="Phage_lambda_VrpO_N"/>
</dbReference>
<dbReference type="GO" id="GO:0006260">
    <property type="term" value="P:DNA replication"/>
    <property type="evidence" value="ECO:0007669"/>
    <property type="project" value="InterPro"/>
</dbReference>
<accession>A0A124FX78</accession>
<feature type="domain" description="Bacteriophage lambda Replication protein O N-terminal" evidence="1">
    <location>
        <begin position="17"/>
        <end position="113"/>
    </location>
</feature>
<sequence>MENQTIGKIQNKNNSMKNFTRIENDILEKLSEINLSGSALACALVLLRKTNGFGKTQDGISLSQFEKLVNRSKPTICKALRELQLVNICLLVKKGKSLKSFNIYAFNKDVSSWKLVKKTELVKKKKRTSKENDTQLVKKSLHTKENNTKENKQKIYEGNKLIEEVQLKEIVSFYNELFDKNISSTKGFEKNYDFWKEIHGIEKIRKALENARKDKFWKDKMTLTILFRRKNPNGEPVDYIEDLSNRTISSSGSVAIV</sequence>
<comment type="caution">
    <text evidence="2">The sequence shown here is derived from an EMBL/GenBank/DDBJ whole genome shotgun (WGS) entry which is preliminary data.</text>
</comment>
<evidence type="ECO:0000259" key="1">
    <source>
        <dbReference type="Pfam" id="PF04492"/>
    </source>
</evidence>